<dbReference type="SUPFAM" id="SSF54001">
    <property type="entry name" value="Cysteine proteinases"/>
    <property type="match status" value="1"/>
</dbReference>
<dbReference type="GO" id="GO:0004843">
    <property type="term" value="F:cysteine-type deubiquitinase activity"/>
    <property type="evidence" value="ECO:0007669"/>
    <property type="project" value="InterPro"/>
</dbReference>
<organism evidence="4 5">
    <name type="scientific">Aromia moschata</name>
    <dbReference type="NCBI Taxonomy" id="1265417"/>
    <lineage>
        <taxon>Eukaryota</taxon>
        <taxon>Metazoa</taxon>
        <taxon>Ecdysozoa</taxon>
        <taxon>Arthropoda</taxon>
        <taxon>Hexapoda</taxon>
        <taxon>Insecta</taxon>
        <taxon>Pterygota</taxon>
        <taxon>Neoptera</taxon>
        <taxon>Endopterygota</taxon>
        <taxon>Coleoptera</taxon>
        <taxon>Polyphaga</taxon>
        <taxon>Cucujiformia</taxon>
        <taxon>Chrysomeloidea</taxon>
        <taxon>Cerambycidae</taxon>
        <taxon>Cerambycinae</taxon>
        <taxon>Callichromatini</taxon>
        <taxon>Aromia</taxon>
    </lineage>
</organism>
<feature type="domain" description="USP" evidence="3">
    <location>
        <begin position="1"/>
        <end position="250"/>
    </location>
</feature>
<dbReference type="GO" id="GO:0005634">
    <property type="term" value="C:nucleus"/>
    <property type="evidence" value="ECO:0007669"/>
    <property type="project" value="TreeGrafter"/>
</dbReference>
<dbReference type="EMBL" id="JAPWTK010000746">
    <property type="protein sequence ID" value="KAJ8936390.1"/>
    <property type="molecule type" value="Genomic_DNA"/>
</dbReference>
<sequence length="251" mass="28449">MNHDDEDSNMEGACGPSVQEDEKMEEDDYDDDANLWSATMSARYQCEEGECSVQSCLNQFTECELMAGNNKVSCELCTKRHGGPDKKTIYTDASKQLLIYNPPAVLILHLKRFQVYRFRSAKVSKFVKFSTLLDLAPFCSKRSQNLSTFEAGQTKVLYSLYGVVEHSGSIHGGHYVAYTKVRPPLQENSYRWQFLPKNQNEKVANSPKGALGDPDVPSGKWYYISDSFVSEVPESKVLEAQAYLLFYERIL</sequence>
<dbReference type="GO" id="GO:0005829">
    <property type="term" value="C:cytosol"/>
    <property type="evidence" value="ECO:0007669"/>
    <property type="project" value="TreeGrafter"/>
</dbReference>
<dbReference type="InterPro" id="IPR028889">
    <property type="entry name" value="USP"/>
</dbReference>
<dbReference type="PROSITE" id="PS50235">
    <property type="entry name" value="USP_3"/>
    <property type="match status" value="1"/>
</dbReference>
<evidence type="ECO:0000313" key="4">
    <source>
        <dbReference type="EMBL" id="KAJ8936390.1"/>
    </source>
</evidence>
<evidence type="ECO:0000313" key="5">
    <source>
        <dbReference type="Proteomes" id="UP001162162"/>
    </source>
</evidence>
<feature type="region of interest" description="Disordered" evidence="2">
    <location>
        <begin position="1"/>
        <end position="28"/>
    </location>
</feature>
<dbReference type="Gene3D" id="3.90.70.10">
    <property type="entry name" value="Cysteine proteinases"/>
    <property type="match status" value="1"/>
</dbReference>
<dbReference type="InterPro" id="IPR001394">
    <property type="entry name" value="Peptidase_C19_UCH"/>
</dbReference>
<gene>
    <name evidence="4" type="ORF">NQ318_010797</name>
</gene>
<evidence type="ECO:0000259" key="3">
    <source>
        <dbReference type="PROSITE" id="PS50235"/>
    </source>
</evidence>
<dbReference type="InterPro" id="IPR018200">
    <property type="entry name" value="USP_CS"/>
</dbReference>
<dbReference type="CDD" id="cd02667">
    <property type="entry name" value="Peptidase_C19K"/>
    <property type="match status" value="1"/>
</dbReference>
<dbReference type="AlphaFoldDB" id="A0AAV8XED3"/>
<dbReference type="Proteomes" id="UP001162162">
    <property type="component" value="Unassembled WGS sequence"/>
</dbReference>
<dbReference type="PROSITE" id="PS00973">
    <property type="entry name" value="USP_2"/>
    <property type="match status" value="1"/>
</dbReference>
<reference evidence="4" key="1">
    <citation type="journal article" date="2023" name="Insect Mol. Biol.">
        <title>Genome sequencing provides insights into the evolution of gene families encoding plant cell wall-degrading enzymes in longhorned beetles.</title>
        <authorList>
            <person name="Shin N.R."/>
            <person name="Okamura Y."/>
            <person name="Kirsch R."/>
            <person name="Pauchet Y."/>
        </authorList>
    </citation>
    <scope>NUCLEOTIDE SEQUENCE</scope>
    <source>
        <strain evidence="4">AMC_N1</strain>
    </source>
</reference>
<keyword evidence="5" id="KW-1185">Reference proteome</keyword>
<proteinExistence type="inferred from homology"/>
<evidence type="ECO:0000256" key="1">
    <source>
        <dbReference type="ARBA" id="ARBA00009085"/>
    </source>
</evidence>
<dbReference type="PANTHER" id="PTHR24006">
    <property type="entry name" value="UBIQUITIN CARBOXYL-TERMINAL HYDROLASE"/>
    <property type="match status" value="1"/>
</dbReference>
<dbReference type="PANTHER" id="PTHR24006:SF781">
    <property type="entry name" value="LD34905P"/>
    <property type="match status" value="1"/>
</dbReference>
<comment type="similarity">
    <text evidence="1">Belongs to the peptidase C19 family.</text>
</comment>
<dbReference type="InterPro" id="IPR050164">
    <property type="entry name" value="Peptidase_C19"/>
</dbReference>
<name>A0AAV8XED3_9CUCU</name>
<accession>A0AAV8XED3</accession>
<evidence type="ECO:0000256" key="2">
    <source>
        <dbReference type="SAM" id="MobiDB-lite"/>
    </source>
</evidence>
<dbReference type="Pfam" id="PF00443">
    <property type="entry name" value="UCH"/>
    <property type="match status" value="1"/>
</dbReference>
<comment type="caution">
    <text evidence="4">The sequence shown here is derived from an EMBL/GenBank/DDBJ whole genome shotgun (WGS) entry which is preliminary data.</text>
</comment>
<dbReference type="InterPro" id="IPR038765">
    <property type="entry name" value="Papain-like_cys_pep_sf"/>
</dbReference>
<protein>
    <recommendedName>
        <fullName evidence="3">USP domain-containing protein</fullName>
    </recommendedName>
</protein>
<dbReference type="GO" id="GO:0016579">
    <property type="term" value="P:protein deubiquitination"/>
    <property type="evidence" value="ECO:0007669"/>
    <property type="project" value="InterPro"/>
</dbReference>